<dbReference type="InterPro" id="IPR047794">
    <property type="entry name" value="C45_proenzyme-like"/>
</dbReference>
<organism evidence="2 3">
    <name type="scientific">Nocardiopsis composta</name>
    <dbReference type="NCBI Taxonomy" id="157465"/>
    <lineage>
        <taxon>Bacteria</taxon>
        <taxon>Bacillati</taxon>
        <taxon>Actinomycetota</taxon>
        <taxon>Actinomycetes</taxon>
        <taxon>Streptosporangiales</taxon>
        <taxon>Nocardiopsidaceae</taxon>
        <taxon>Nocardiopsis</taxon>
    </lineage>
</organism>
<dbReference type="RefSeq" id="WP_184389209.1">
    <property type="nucleotide sequence ID" value="NZ_JACHDB010000001.1"/>
</dbReference>
<dbReference type="Gene3D" id="1.10.10.2120">
    <property type="match status" value="1"/>
</dbReference>
<comment type="caution">
    <text evidence="2">The sequence shown here is derived from an EMBL/GenBank/DDBJ whole genome shotgun (WGS) entry which is preliminary data.</text>
</comment>
<feature type="domain" description="Peptidase C45 hydrolase" evidence="1">
    <location>
        <begin position="131"/>
        <end position="284"/>
    </location>
</feature>
<keyword evidence="2" id="KW-0012">Acyltransferase</keyword>
<keyword evidence="3" id="KW-1185">Reference proteome</keyword>
<reference evidence="2 3" key="1">
    <citation type="submission" date="2020-08" db="EMBL/GenBank/DDBJ databases">
        <title>Sequencing the genomes of 1000 actinobacteria strains.</title>
        <authorList>
            <person name="Klenk H.-P."/>
        </authorList>
    </citation>
    <scope>NUCLEOTIDE SEQUENCE [LARGE SCALE GENOMIC DNA]</scope>
    <source>
        <strain evidence="2 3">DSM 44551</strain>
    </source>
</reference>
<name>A0A7W8QIL8_9ACTN</name>
<dbReference type="InterPro" id="IPR047801">
    <property type="entry name" value="Peptidase_C45"/>
</dbReference>
<dbReference type="InterPro" id="IPR005079">
    <property type="entry name" value="Peptidase_C45_hydrolase"/>
</dbReference>
<protein>
    <submittedName>
        <fullName evidence="2">Isopenicillin-N N-acyltransferase-like protein</fullName>
    </submittedName>
</protein>
<proteinExistence type="predicted"/>
<dbReference type="PANTHER" id="PTHR34180:SF1">
    <property type="entry name" value="BETA-ALANYL-DOPAMINE_CARCININE HYDROLASE"/>
    <property type="match status" value="1"/>
</dbReference>
<dbReference type="EMBL" id="JACHDB010000001">
    <property type="protein sequence ID" value="MBB5430924.1"/>
    <property type="molecule type" value="Genomic_DNA"/>
</dbReference>
<dbReference type="PANTHER" id="PTHR34180">
    <property type="entry name" value="PEPTIDASE C45"/>
    <property type="match status" value="1"/>
</dbReference>
<gene>
    <name evidence="2" type="ORF">HDA36_001008</name>
</gene>
<dbReference type="Proteomes" id="UP000572635">
    <property type="component" value="Unassembled WGS sequence"/>
</dbReference>
<evidence type="ECO:0000313" key="3">
    <source>
        <dbReference type="Proteomes" id="UP000572635"/>
    </source>
</evidence>
<dbReference type="Gene3D" id="3.60.60.10">
    <property type="entry name" value="Penicillin V Acylase, Chain A"/>
    <property type="match status" value="1"/>
</dbReference>
<dbReference type="NCBIfam" id="NF040521">
    <property type="entry name" value="C45_proenzyme"/>
    <property type="match status" value="1"/>
</dbReference>
<accession>A0A7W8QIL8</accession>
<evidence type="ECO:0000313" key="2">
    <source>
        <dbReference type="EMBL" id="MBB5430924.1"/>
    </source>
</evidence>
<keyword evidence="2" id="KW-0808">Transferase</keyword>
<evidence type="ECO:0000259" key="1">
    <source>
        <dbReference type="Pfam" id="PF03417"/>
    </source>
</evidence>
<sequence length="367" mass="37567">MPSVRTLLRHASAETAPADRGRALGAARAAALHGAVAGYTELFAAHGVRPDQVRAQGERALEATAAWAPGLAEEIAGLAEGAGLEPWRLGALNARTEVLGAAAAAGGAAAGGGECSTSVVLPGGGAPPRTLQTWDWHAFLAGGMLLWTLEPRPGHRVHTFTEAGVVGKIGVNGAGLGVHFNVLRHTADGPGTGVPVHVAARRILDEAATVDQAAEIARSARYSASSVVTVVSFDGERGDARCLELSPAGVAEIGPRGGRLAHTNHFLDPVLARGERATDDSTTRGRLDQVRACPAGLAAEHPADRAAALAGHGDGAGVCVHGDPRTPFHERWDTLATIALDLAAPRLLVHPGRPCTAATGRWEDSSA</sequence>
<dbReference type="GO" id="GO:0016746">
    <property type="term" value="F:acyltransferase activity"/>
    <property type="evidence" value="ECO:0007669"/>
    <property type="project" value="UniProtKB-KW"/>
</dbReference>
<dbReference type="Pfam" id="PF03417">
    <property type="entry name" value="AAT"/>
    <property type="match status" value="1"/>
</dbReference>
<dbReference type="AlphaFoldDB" id="A0A7W8QIL8"/>